<reference evidence="3" key="1">
    <citation type="submission" date="2012-11" db="EMBL/GenBank/DDBJ databases">
        <authorList>
            <person name="Lucero-Rivera Y.E."/>
            <person name="Tovar-Ramirez D."/>
        </authorList>
    </citation>
    <scope>NUCLEOTIDE SEQUENCE [LARGE SCALE GENOMIC DNA]</scope>
    <source>
        <strain evidence="3">Araruama</strain>
    </source>
</reference>
<evidence type="ECO:0000313" key="3">
    <source>
        <dbReference type="Proteomes" id="UP000189670"/>
    </source>
</evidence>
<evidence type="ECO:0000313" key="2">
    <source>
        <dbReference type="EMBL" id="ETR74549.1"/>
    </source>
</evidence>
<evidence type="ECO:0008006" key="4">
    <source>
        <dbReference type="Google" id="ProtNLM"/>
    </source>
</evidence>
<dbReference type="AlphaFoldDB" id="A0A1V1PI22"/>
<proteinExistence type="predicted"/>
<accession>A0A1V1PI22</accession>
<dbReference type="Proteomes" id="UP000189670">
    <property type="component" value="Unassembled WGS sequence"/>
</dbReference>
<name>A0A1V1PI22_9BACT</name>
<sequence>MEIFGVNLKIDKNQLVDMIKPNFTYIAACCGLIIITLLAGIWPYQKITSDQQEEINTLSYQIKEQEALSPVLETLIDSASISGNELMMMESDQNDFIPKDTSSISEHFKQSALKSGLSVLSMVPELKSLTKDSHYLPFEMQLHGNLNGLRSFLMTIGRLQFLQHIEIIDIYSRGRMKEYFLKVWVSYK</sequence>
<gene>
    <name evidence="2" type="ORF">OMM_00132</name>
</gene>
<keyword evidence="1" id="KW-1133">Transmembrane helix</keyword>
<comment type="caution">
    <text evidence="2">The sequence shown here is derived from an EMBL/GenBank/DDBJ whole genome shotgun (WGS) entry which is preliminary data.</text>
</comment>
<protein>
    <recommendedName>
        <fullName evidence="4">Type IV pilus assembly protein PilO</fullName>
    </recommendedName>
</protein>
<keyword evidence="1" id="KW-0472">Membrane</keyword>
<feature type="transmembrane region" description="Helical" evidence="1">
    <location>
        <begin position="23"/>
        <end position="42"/>
    </location>
</feature>
<organism evidence="2 3">
    <name type="scientific">Candidatus Magnetoglobus multicellularis str. Araruama</name>
    <dbReference type="NCBI Taxonomy" id="890399"/>
    <lineage>
        <taxon>Bacteria</taxon>
        <taxon>Pseudomonadati</taxon>
        <taxon>Thermodesulfobacteriota</taxon>
        <taxon>Desulfobacteria</taxon>
        <taxon>Desulfobacterales</taxon>
        <taxon>Desulfobacteraceae</taxon>
        <taxon>Candidatus Magnetoglobus</taxon>
    </lineage>
</organism>
<evidence type="ECO:0000256" key="1">
    <source>
        <dbReference type="SAM" id="Phobius"/>
    </source>
</evidence>
<keyword evidence="1" id="KW-0812">Transmembrane</keyword>
<dbReference type="EMBL" id="ATBP01000004">
    <property type="protein sequence ID" value="ETR74549.1"/>
    <property type="molecule type" value="Genomic_DNA"/>
</dbReference>